<dbReference type="SMART" id="SM00421">
    <property type="entry name" value="HTH_LUXR"/>
    <property type="match status" value="1"/>
</dbReference>
<protein>
    <submittedName>
        <fullName evidence="5">Helix-turn-helix transcriptional regulator</fullName>
    </submittedName>
</protein>
<dbReference type="InterPro" id="IPR016032">
    <property type="entry name" value="Sig_transdc_resp-reg_C-effctor"/>
</dbReference>
<dbReference type="InterPro" id="IPR036388">
    <property type="entry name" value="WH-like_DNA-bd_sf"/>
</dbReference>
<dbReference type="EMBL" id="BSFQ01000048">
    <property type="protein sequence ID" value="GLL15524.1"/>
    <property type="molecule type" value="Genomic_DNA"/>
</dbReference>
<dbReference type="PANTHER" id="PTHR44688:SF25">
    <property type="entry name" value="HTH LUXR-TYPE DOMAIN-CONTAINING PROTEIN"/>
    <property type="match status" value="1"/>
</dbReference>
<proteinExistence type="predicted"/>
<comment type="caution">
    <text evidence="5">The sequence shown here is derived from an EMBL/GenBank/DDBJ whole genome shotgun (WGS) entry which is preliminary data.</text>
</comment>
<dbReference type="PANTHER" id="PTHR44688">
    <property type="entry name" value="DNA-BINDING TRANSCRIPTIONAL ACTIVATOR DEVR_DOSR"/>
    <property type="match status" value="1"/>
</dbReference>
<dbReference type="GO" id="GO:0006355">
    <property type="term" value="P:regulation of DNA-templated transcription"/>
    <property type="evidence" value="ECO:0007669"/>
    <property type="project" value="InterPro"/>
</dbReference>
<organism evidence="5 6">
    <name type="scientific">Pseudonocardia halophobica</name>
    <dbReference type="NCBI Taxonomy" id="29401"/>
    <lineage>
        <taxon>Bacteria</taxon>
        <taxon>Bacillati</taxon>
        <taxon>Actinomycetota</taxon>
        <taxon>Actinomycetes</taxon>
        <taxon>Pseudonocardiales</taxon>
        <taxon>Pseudonocardiaceae</taxon>
        <taxon>Pseudonocardia</taxon>
    </lineage>
</organism>
<dbReference type="Pfam" id="PF00196">
    <property type="entry name" value="GerE"/>
    <property type="match status" value="1"/>
</dbReference>
<dbReference type="RefSeq" id="WP_197040863.1">
    <property type="nucleotide sequence ID" value="NZ_BAAAUZ010000062.1"/>
</dbReference>
<evidence type="ECO:0000256" key="2">
    <source>
        <dbReference type="ARBA" id="ARBA00023125"/>
    </source>
</evidence>
<evidence type="ECO:0000313" key="5">
    <source>
        <dbReference type="EMBL" id="GLL15524.1"/>
    </source>
</evidence>
<dbReference type="GO" id="GO:0003677">
    <property type="term" value="F:DNA binding"/>
    <property type="evidence" value="ECO:0007669"/>
    <property type="project" value="UniProtKB-KW"/>
</dbReference>
<feature type="domain" description="HTH luxR-type" evidence="4">
    <location>
        <begin position="190"/>
        <end position="255"/>
    </location>
</feature>
<dbReference type="SUPFAM" id="SSF55781">
    <property type="entry name" value="GAF domain-like"/>
    <property type="match status" value="1"/>
</dbReference>
<keyword evidence="1" id="KW-0805">Transcription regulation</keyword>
<dbReference type="PROSITE" id="PS50043">
    <property type="entry name" value="HTH_LUXR_2"/>
    <property type="match status" value="1"/>
</dbReference>
<accession>A0A9W6P0C8</accession>
<dbReference type="Gene3D" id="3.30.450.40">
    <property type="match status" value="1"/>
</dbReference>
<dbReference type="PROSITE" id="PS00622">
    <property type="entry name" value="HTH_LUXR_1"/>
    <property type="match status" value="1"/>
</dbReference>
<dbReference type="Proteomes" id="UP001143463">
    <property type="component" value="Unassembled WGS sequence"/>
</dbReference>
<evidence type="ECO:0000313" key="6">
    <source>
        <dbReference type="Proteomes" id="UP001143463"/>
    </source>
</evidence>
<name>A0A9W6P0C8_9PSEU</name>
<dbReference type="Gene3D" id="1.10.10.10">
    <property type="entry name" value="Winged helix-like DNA-binding domain superfamily/Winged helix DNA-binding domain"/>
    <property type="match status" value="1"/>
</dbReference>
<keyword evidence="6" id="KW-1185">Reference proteome</keyword>
<keyword evidence="3" id="KW-0804">Transcription</keyword>
<dbReference type="SUPFAM" id="SSF46894">
    <property type="entry name" value="C-terminal effector domain of the bipartite response regulators"/>
    <property type="match status" value="1"/>
</dbReference>
<keyword evidence="2" id="KW-0238">DNA-binding</keyword>
<dbReference type="CDD" id="cd06170">
    <property type="entry name" value="LuxR_C_like"/>
    <property type="match status" value="1"/>
</dbReference>
<dbReference type="InterPro" id="IPR029016">
    <property type="entry name" value="GAF-like_dom_sf"/>
</dbReference>
<reference evidence="5" key="2">
    <citation type="submission" date="2023-01" db="EMBL/GenBank/DDBJ databases">
        <authorList>
            <person name="Sun Q."/>
            <person name="Evtushenko L."/>
        </authorList>
    </citation>
    <scope>NUCLEOTIDE SEQUENCE</scope>
    <source>
        <strain evidence="5">VKM Ac-1069</strain>
    </source>
</reference>
<dbReference type="InterPro" id="IPR000792">
    <property type="entry name" value="Tscrpt_reg_LuxR_C"/>
</dbReference>
<reference evidence="5" key="1">
    <citation type="journal article" date="2014" name="Int. J. Syst. Evol. Microbiol.">
        <title>Complete genome sequence of Corynebacterium casei LMG S-19264T (=DSM 44701T), isolated from a smear-ripened cheese.</title>
        <authorList>
            <consortium name="US DOE Joint Genome Institute (JGI-PGF)"/>
            <person name="Walter F."/>
            <person name="Albersmeier A."/>
            <person name="Kalinowski J."/>
            <person name="Ruckert C."/>
        </authorList>
    </citation>
    <scope>NUCLEOTIDE SEQUENCE</scope>
    <source>
        <strain evidence="5">VKM Ac-1069</strain>
    </source>
</reference>
<evidence type="ECO:0000256" key="1">
    <source>
        <dbReference type="ARBA" id="ARBA00023015"/>
    </source>
</evidence>
<evidence type="ECO:0000259" key="4">
    <source>
        <dbReference type="PROSITE" id="PS50043"/>
    </source>
</evidence>
<sequence length="258" mass="27194">MLDGALNRLRAETGVPLVAGGIVRHGSGGELLVLDRTLGSLDDALNGARVRPGRGLGGAVLAARAPCSVDDYITDGTITHEFAERVVRERLTSTFAHPVVVDGRIRAVLYGAARDGCPLGDRALDGARRVSNELALVLGAAPATHHRRPWTPAEALRELARAAAEVRDPVLRGRLEGIHRCLVEEPPAPADPGTAVLAPREVDVLRRVAVGRSNQQVADDLGLSPLTVKAYLRSAMRKLGVSNRTAAVHAARTGGVLT</sequence>
<gene>
    <name evidence="5" type="ORF">GCM10017577_66750</name>
</gene>
<dbReference type="AlphaFoldDB" id="A0A9W6P0C8"/>
<evidence type="ECO:0000256" key="3">
    <source>
        <dbReference type="ARBA" id="ARBA00023163"/>
    </source>
</evidence>
<dbReference type="PRINTS" id="PR00038">
    <property type="entry name" value="HTHLUXR"/>
</dbReference>